<keyword evidence="2" id="KW-1185">Reference proteome</keyword>
<dbReference type="InterPro" id="IPR036397">
    <property type="entry name" value="RNaseH_sf"/>
</dbReference>
<organism evidence="1 2">
    <name type="scientific">Morchella conica CCBAS932</name>
    <dbReference type="NCBI Taxonomy" id="1392247"/>
    <lineage>
        <taxon>Eukaryota</taxon>
        <taxon>Fungi</taxon>
        <taxon>Dikarya</taxon>
        <taxon>Ascomycota</taxon>
        <taxon>Pezizomycotina</taxon>
        <taxon>Pezizomycetes</taxon>
        <taxon>Pezizales</taxon>
        <taxon>Morchellaceae</taxon>
        <taxon>Morchella</taxon>
    </lineage>
</organism>
<evidence type="ECO:0008006" key="3">
    <source>
        <dbReference type="Google" id="ProtNLM"/>
    </source>
</evidence>
<dbReference type="PANTHER" id="PTHR35871:SF1">
    <property type="entry name" value="CXC1-LIKE CYSTEINE CLUSTER ASSOCIATED WITH KDZ TRANSPOSASES DOMAIN-CONTAINING PROTEIN"/>
    <property type="match status" value="1"/>
</dbReference>
<name>A0A3N4LCM5_9PEZI</name>
<dbReference type="InParanoid" id="A0A3N4LCM5"/>
<dbReference type="PANTHER" id="PTHR35871">
    <property type="entry name" value="EXPRESSED PROTEIN"/>
    <property type="match status" value="1"/>
</dbReference>
<evidence type="ECO:0000313" key="2">
    <source>
        <dbReference type="Proteomes" id="UP000277580"/>
    </source>
</evidence>
<gene>
    <name evidence="1" type="ORF">P167DRAFT_482324</name>
</gene>
<dbReference type="AlphaFoldDB" id="A0A3N4LCM5"/>
<dbReference type="OrthoDB" id="5393981at2759"/>
<proteinExistence type="predicted"/>
<dbReference type="EMBL" id="ML119112">
    <property type="protein sequence ID" value="RPB15745.1"/>
    <property type="molecule type" value="Genomic_DNA"/>
</dbReference>
<dbReference type="STRING" id="1392247.A0A3N4LCM5"/>
<reference evidence="1 2" key="1">
    <citation type="journal article" date="2018" name="Nat. Ecol. Evol.">
        <title>Pezizomycetes genomes reveal the molecular basis of ectomycorrhizal truffle lifestyle.</title>
        <authorList>
            <person name="Murat C."/>
            <person name="Payen T."/>
            <person name="Noel B."/>
            <person name="Kuo A."/>
            <person name="Morin E."/>
            <person name="Chen J."/>
            <person name="Kohler A."/>
            <person name="Krizsan K."/>
            <person name="Balestrini R."/>
            <person name="Da Silva C."/>
            <person name="Montanini B."/>
            <person name="Hainaut M."/>
            <person name="Levati E."/>
            <person name="Barry K.W."/>
            <person name="Belfiori B."/>
            <person name="Cichocki N."/>
            <person name="Clum A."/>
            <person name="Dockter R.B."/>
            <person name="Fauchery L."/>
            <person name="Guy J."/>
            <person name="Iotti M."/>
            <person name="Le Tacon F."/>
            <person name="Lindquist E.A."/>
            <person name="Lipzen A."/>
            <person name="Malagnac F."/>
            <person name="Mello A."/>
            <person name="Molinier V."/>
            <person name="Miyauchi S."/>
            <person name="Poulain J."/>
            <person name="Riccioni C."/>
            <person name="Rubini A."/>
            <person name="Sitrit Y."/>
            <person name="Splivallo R."/>
            <person name="Traeger S."/>
            <person name="Wang M."/>
            <person name="Zifcakova L."/>
            <person name="Wipf D."/>
            <person name="Zambonelli A."/>
            <person name="Paolocci F."/>
            <person name="Nowrousian M."/>
            <person name="Ottonello S."/>
            <person name="Baldrian P."/>
            <person name="Spatafora J.W."/>
            <person name="Henrissat B."/>
            <person name="Nagy L.G."/>
            <person name="Aury J.M."/>
            <person name="Wincker P."/>
            <person name="Grigoriev I.V."/>
            <person name="Bonfante P."/>
            <person name="Martin F.M."/>
        </authorList>
    </citation>
    <scope>NUCLEOTIDE SEQUENCE [LARGE SCALE GENOMIC DNA]</scope>
    <source>
        <strain evidence="1 2">CCBAS932</strain>
    </source>
</reference>
<accession>A0A3N4LCM5</accession>
<protein>
    <recommendedName>
        <fullName evidence="3">Tc1-like transposase DDE domain-containing protein</fullName>
    </recommendedName>
</protein>
<dbReference type="Proteomes" id="UP000277580">
    <property type="component" value="Unassembled WGS sequence"/>
</dbReference>
<sequence length="449" mass="52187">MGEEIQLLSTSLQELDETENSSILSSQKLTIHANTARRWLHTLGYSWKEVKKGVYKDGHEREDVVEYRQNVFLKTLEDLKPRMPYPIRDSNGDVEEVEIPYLKPGDKLCIPVTHDEATCNANDGPHYQWIKGDENPLRKKSRGQGLHISEFITPYGRLCVPEYELSDQELIQHGLHKRYVTEIIQCGGDIWWDQDHIVQQTLTAIKIFEAAYPGCQALFLFDNATSHSAFAEDALKSSKMNKGPGGEQPHMRDGYWYNENGEKVIQYMNYSQDDEGIPLNLRGQPKGLQKVLEERGIWPKEGLYLDCTSRRTPLGEKIPHQKPSCCSRMLLSQQPDFLEQKGRVQEIIEAKGNMVLFYPRFHCELNWIEYFWARVKLYTRTNCEYDIKSLRRNVPLALEEASSLIPKWWGKSLRIMDVYRQGTVYGTDEFKEKAYKSHRRISVDDSRLF</sequence>
<evidence type="ECO:0000313" key="1">
    <source>
        <dbReference type="EMBL" id="RPB15745.1"/>
    </source>
</evidence>
<dbReference type="GO" id="GO:0003676">
    <property type="term" value="F:nucleic acid binding"/>
    <property type="evidence" value="ECO:0007669"/>
    <property type="project" value="InterPro"/>
</dbReference>
<dbReference type="Gene3D" id="3.30.420.10">
    <property type="entry name" value="Ribonuclease H-like superfamily/Ribonuclease H"/>
    <property type="match status" value="1"/>
</dbReference>